<dbReference type="SUPFAM" id="SSF46689">
    <property type="entry name" value="Homeodomain-like"/>
    <property type="match status" value="1"/>
</dbReference>
<dbReference type="PANTHER" id="PTHR43479:SF11">
    <property type="entry name" value="ACREF_ENVCD OPERON REPRESSOR-RELATED"/>
    <property type="match status" value="1"/>
</dbReference>
<evidence type="ECO:0000259" key="3">
    <source>
        <dbReference type="PROSITE" id="PS50977"/>
    </source>
</evidence>
<feature type="domain" description="HTH tetR-type" evidence="3">
    <location>
        <begin position="14"/>
        <end position="74"/>
    </location>
</feature>
<feature type="DNA-binding region" description="H-T-H motif" evidence="2">
    <location>
        <begin position="37"/>
        <end position="56"/>
    </location>
</feature>
<dbReference type="InterPro" id="IPR013570">
    <property type="entry name" value="Tscrpt_reg_YsiA_C"/>
</dbReference>
<keyword evidence="1 2" id="KW-0238">DNA-binding</keyword>
<evidence type="ECO:0000256" key="1">
    <source>
        <dbReference type="ARBA" id="ARBA00023125"/>
    </source>
</evidence>
<protein>
    <submittedName>
        <fullName evidence="4">TetR/AcrR family transcriptional regulator</fullName>
    </submittedName>
</protein>
<evidence type="ECO:0000256" key="2">
    <source>
        <dbReference type="PROSITE-ProRule" id="PRU00335"/>
    </source>
</evidence>
<sequence length="197" mass="23006">MCNNKLNKRQVQAQMTKEKIYLTALRLIEKNGFENITVEEICKTASVSIGSFYNCFKSKNDILNEIYRVADDYFLDTVASDLKKGNMEDKIAKFFSYYAQYNLSRGITFMRHLYNSKNKLFITKGRHMQNVLENVIEEGQASGEISNHMSPRGIVEYLFIAARGLVYDWCLHNGEYDLVEHMYEYMKPLIKIFIVTI</sequence>
<accession>A0ABN1IPZ9</accession>
<dbReference type="Pfam" id="PF08359">
    <property type="entry name" value="TetR_C_4"/>
    <property type="match status" value="1"/>
</dbReference>
<dbReference type="InterPro" id="IPR050624">
    <property type="entry name" value="HTH-type_Tx_Regulator"/>
</dbReference>
<keyword evidence="5" id="KW-1185">Reference proteome</keyword>
<dbReference type="Pfam" id="PF00440">
    <property type="entry name" value="TetR_N"/>
    <property type="match status" value="1"/>
</dbReference>
<dbReference type="Gene3D" id="1.10.357.10">
    <property type="entry name" value="Tetracycline Repressor, domain 2"/>
    <property type="match status" value="1"/>
</dbReference>
<dbReference type="InterPro" id="IPR036271">
    <property type="entry name" value="Tet_transcr_reg_TetR-rel_C_sf"/>
</dbReference>
<evidence type="ECO:0000313" key="5">
    <source>
        <dbReference type="Proteomes" id="UP001500339"/>
    </source>
</evidence>
<dbReference type="SUPFAM" id="SSF48498">
    <property type="entry name" value="Tetracyclin repressor-like, C-terminal domain"/>
    <property type="match status" value="1"/>
</dbReference>
<comment type="caution">
    <text evidence="4">The sequence shown here is derived from an EMBL/GenBank/DDBJ whole genome shotgun (WGS) entry which is preliminary data.</text>
</comment>
<proteinExistence type="predicted"/>
<dbReference type="EMBL" id="BAAACF010000001">
    <property type="protein sequence ID" value="GAA0719023.1"/>
    <property type="molecule type" value="Genomic_DNA"/>
</dbReference>
<gene>
    <name evidence="4" type="ORF">GCM10008905_06520</name>
</gene>
<name>A0ABN1IPZ9_9CLOT</name>
<dbReference type="Proteomes" id="UP001500339">
    <property type="component" value="Unassembled WGS sequence"/>
</dbReference>
<organism evidence="4 5">
    <name type="scientific">Clostridium malenominatum</name>
    <dbReference type="NCBI Taxonomy" id="1539"/>
    <lineage>
        <taxon>Bacteria</taxon>
        <taxon>Bacillati</taxon>
        <taxon>Bacillota</taxon>
        <taxon>Clostridia</taxon>
        <taxon>Eubacteriales</taxon>
        <taxon>Clostridiaceae</taxon>
        <taxon>Clostridium</taxon>
    </lineage>
</organism>
<dbReference type="PANTHER" id="PTHR43479">
    <property type="entry name" value="ACREF/ENVCD OPERON REPRESSOR-RELATED"/>
    <property type="match status" value="1"/>
</dbReference>
<dbReference type="InterPro" id="IPR001647">
    <property type="entry name" value="HTH_TetR"/>
</dbReference>
<dbReference type="RefSeq" id="WP_343766580.1">
    <property type="nucleotide sequence ID" value="NZ_BAAACF010000001.1"/>
</dbReference>
<reference evidence="4 5" key="1">
    <citation type="journal article" date="2019" name="Int. J. Syst. Evol. Microbiol.">
        <title>The Global Catalogue of Microorganisms (GCM) 10K type strain sequencing project: providing services to taxonomists for standard genome sequencing and annotation.</title>
        <authorList>
            <consortium name="The Broad Institute Genomics Platform"/>
            <consortium name="The Broad Institute Genome Sequencing Center for Infectious Disease"/>
            <person name="Wu L."/>
            <person name="Ma J."/>
        </authorList>
    </citation>
    <scope>NUCLEOTIDE SEQUENCE [LARGE SCALE GENOMIC DNA]</scope>
    <source>
        <strain evidence="4 5">JCM 1405</strain>
    </source>
</reference>
<evidence type="ECO:0000313" key="4">
    <source>
        <dbReference type="EMBL" id="GAA0719023.1"/>
    </source>
</evidence>
<dbReference type="PROSITE" id="PS50977">
    <property type="entry name" value="HTH_TETR_2"/>
    <property type="match status" value="1"/>
</dbReference>
<dbReference type="InterPro" id="IPR009057">
    <property type="entry name" value="Homeodomain-like_sf"/>
</dbReference>